<reference evidence="14" key="1">
    <citation type="submission" date="2025-08" db="UniProtKB">
        <authorList>
            <consortium name="Ensembl"/>
        </authorList>
    </citation>
    <scope>IDENTIFICATION</scope>
</reference>
<evidence type="ECO:0000256" key="12">
    <source>
        <dbReference type="RuleBase" id="RU004424"/>
    </source>
</evidence>
<evidence type="ECO:0000256" key="9">
    <source>
        <dbReference type="ARBA" id="ARBA00023170"/>
    </source>
</evidence>
<dbReference type="Pfam" id="PF05296">
    <property type="entry name" value="TAS2R"/>
    <property type="match status" value="1"/>
</dbReference>
<evidence type="ECO:0000256" key="8">
    <source>
        <dbReference type="ARBA" id="ARBA00023136"/>
    </source>
</evidence>
<dbReference type="Ensembl" id="ENSPCET00000015141.1">
    <property type="protein sequence ID" value="ENSPCEP00000014613.1"/>
    <property type="gene ID" value="ENSPCEG00000011583.1"/>
</dbReference>
<keyword evidence="6 13" id="KW-1133">Transmembrane helix</keyword>
<feature type="transmembrane region" description="Helical" evidence="13">
    <location>
        <begin position="232"/>
        <end position="257"/>
    </location>
</feature>
<keyword evidence="9 12" id="KW-0675">Receptor</keyword>
<keyword evidence="10 12" id="KW-0807">Transducer</keyword>
<keyword evidence="5 12" id="KW-0812">Transmembrane</keyword>
<feature type="transmembrane region" description="Helical" evidence="13">
    <location>
        <begin position="91"/>
        <end position="108"/>
    </location>
</feature>
<feature type="transmembrane region" description="Helical" evidence="13">
    <location>
        <begin position="20"/>
        <end position="44"/>
    </location>
</feature>
<evidence type="ECO:0000256" key="1">
    <source>
        <dbReference type="ARBA" id="ARBA00004141"/>
    </source>
</evidence>
<dbReference type="Gene3D" id="1.20.1070.10">
    <property type="entry name" value="Rhodopsin 7-helix transmembrane proteins"/>
    <property type="match status" value="1"/>
</dbReference>
<keyword evidence="15" id="KW-1185">Reference proteome</keyword>
<evidence type="ECO:0000256" key="2">
    <source>
        <dbReference type="ARBA" id="ARBA00007376"/>
    </source>
</evidence>
<reference evidence="14" key="2">
    <citation type="submission" date="2025-09" db="UniProtKB">
        <authorList>
            <consortium name="Ensembl"/>
        </authorList>
    </citation>
    <scope>IDENTIFICATION</scope>
</reference>
<keyword evidence="3 12" id="KW-0919">Taste</keyword>
<evidence type="ECO:0000256" key="11">
    <source>
        <dbReference type="RuleBase" id="RU004423"/>
    </source>
</evidence>
<evidence type="ECO:0000256" key="7">
    <source>
        <dbReference type="ARBA" id="ARBA00023040"/>
    </source>
</evidence>
<dbReference type="PANTHER" id="PTHR11394">
    <property type="entry name" value="TASTE RECEPTOR TYPE 2"/>
    <property type="match status" value="1"/>
</dbReference>
<comment type="subcellular location">
    <subcellularLocation>
        <location evidence="1 12">Membrane</location>
        <topology evidence="1 12">Multi-pass membrane protein</topology>
    </subcellularLocation>
</comment>
<evidence type="ECO:0000256" key="3">
    <source>
        <dbReference type="ARBA" id="ARBA00022480"/>
    </source>
</evidence>
<name>A0A8C8S523_9SAUR</name>
<feature type="transmembrane region" description="Helical" evidence="13">
    <location>
        <begin position="186"/>
        <end position="211"/>
    </location>
</feature>
<sequence>SQSLNIRITTSFEANMFPAFIIALIFLVVEFIVGITANGLMIVVNCSEWIRSRKLTFCDMILTSLGISRFFLQCMILINALLFALPTGMKGNIFSLWFATWLSIFFCMKIANFSQPLCDSLLQPEEGLLPQLLMGSLLVSLVTCLPSANNIHRIYTGNSTNILSRNTTMECRHEGNLSTALSVLSMLGYSCPFVIFIVPAVLLFASLWRYIKRVEKATSSSKDTIDEAHVRTIKGLIFHFLLRFLFCGTNTIFVSYISELQLQLHKVVGCGNGNLSFRALCDPNFG</sequence>
<evidence type="ECO:0000256" key="4">
    <source>
        <dbReference type="ARBA" id="ARBA00022606"/>
    </source>
</evidence>
<dbReference type="GO" id="GO:0016020">
    <property type="term" value="C:membrane"/>
    <property type="evidence" value="ECO:0007669"/>
    <property type="project" value="UniProtKB-SubCell"/>
</dbReference>
<evidence type="ECO:0000313" key="15">
    <source>
        <dbReference type="Proteomes" id="UP000694393"/>
    </source>
</evidence>
<comment type="similarity">
    <text evidence="2 11">Belongs to the G-protein coupled receptor T2R family.</text>
</comment>
<dbReference type="Proteomes" id="UP000694393">
    <property type="component" value="Unplaced"/>
</dbReference>
<dbReference type="GO" id="GO:0033038">
    <property type="term" value="F:bitter taste receptor activity"/>
    <property type="evidence" value="ECO:0007669"/>
    <property type="project" value="InterPro"/>
</dbReference>
<dbReference type="PANTHER" id="PTHR11394:SF47">
    <property type="entry name" value="TASTE RECEPTOR TYPE 2 MEMBER 40"/>
    <property type="match status" value="1"/>
</dbReference>
<dbReference type="SUPFAM" id="SSF81321">
    <property type="entry name" value="Family A G protein-coupled receptor-like"/>
    <property type="match status" value="1"/>
</dbReference>
<keyword evidence="4 12" id="KW-0716">Sensory transduction</keyword>
<dbReference type="InterPro" id="IPR007960">
    <property type="entry name" value="TAS2R"/>
</dbReference>
<accession>A0A8C8S523</accession>
<evidence type="ECO:0000256" key="5">
    <source>
        <dbReference type="ARBA" id="ARBA00022692"/>
    </source>
</evidence>
<proteinExistence type="inferred from homology"/>
<feature type="transmembrane region" description="Helical" evidence="13">
    <location>
        <begin position="65"/>
        <end position="85"/>
    </location>
</feature>
<dbReference type="GO" id="GO:0004930">
    <property type="term" value="F:G protein-coupled receptor activity"/>
    <property type="evidence" value="ECO:0007669"/>
    <property type="project" value="UniProtKB-KW"/>
</dbReference>
<organism evidence="14 15">
    <name type="scientific">Pelusios castaneus</name>
    <name type="common">West African mud turtle</name>
    <dbReference type="NCBI Taxonomy" id="367368"/>
    <lineage>
        <taxon>Eukaryota</taxon>
        <taxon>Metazoa</taxon>
        <taxon>Chordata</taxon>
        <taxon>Craniata</taxon>
        <taxon>Vertebrata</taxon>
        <taxon>Euteleostomi</taxon>
        <taxon>Archelosauria</taxon>
        <taxon>Testudinata</taxon>
        <taxon>Testudines</taxon>
        <taxon>Pleurodira</taxon>
        <taxon>Pelomedusidae</taxon>
        <taxon>Pelusios</taxon>
    </lineage>
</organism>
<keyword evidence="8 12" id="KW-0472">Membrane</keyword>
<keyword evidence="7 12" id="KW-0297">G-protein coupled receptor</keyword>
<evidence type="ECO:0000256" key="13">
    <source>
        <dbReference type="SAM" id="Phobius"/>
    </source>
</evidence>
<evidence type="ECO:0000256" key="10">
    <source>
        <dbReference type="ARBA" id="ARBA00023224"/>
    </source>
</evidence>
<dbReference type="AlphaFoldDB" id="A0A8C8S523"/>
<evidence type="ECO:0000256" key="6">
    <source>
        <dbReference type="ARBA" id="ARBA00022989"/>
    </source>
</evidence>
<evidence type="ECO:0000313" key="14">
    <source>
        <dbReference type="Ensembl" id="ENSPCEP00000014613.1"/>
    </source>
</evidence>
<protein>
    <recommendedName>
        <fullName evidence="12">Taste receptor type 2</fullName>
    </recommendedName>
</protein>